<feature type="transmembrane region" description="Helical" evidence="8">
    <location>
        <begin position="128"/>
        <end position="151"/>
    </location>
</feature>
<dbReference type="GO" id="GO:0005886">
    <property type="term" value="C:plasma membrane"/>
    <property type="evidence" value="ECO:0007669"/>
    <property type="project" value="TreeGrafter"/>
</dbReference>
<evidence type="ECO:0000256" key="2">
    <source>
        <dbReference type="ARBA" id="ARBA00005268"/>
    </source>
</evidence>
<dbReference type="SMART" id="SM00382">
    <property type="entry name" value="AAA"/>
    <property type="match status" value="1"/>
</dbReference>
<evidence type="ECO:0000256" key="4">
    <source>
        <dbReference type="ARBA" id="ARBA00022741"/>
    </source>
</evidence>
<sequence>MAELMELGPDRVSIMCGFVLLVVTAIFAAKLEFADVLLVAALRCLAQLALLGLVLEEVFALDEPTLVFGYIVCMILLASREGFARTKVYYRGMLLNMLLAFLVSIASVGLLGGFVLVLRPDPFIQARYLIPICGMMLGNGLTGLTLATDLFTAHLTEKTDHVEALLAYGAGPWLAMRPGIRSVLKRSMLPTINQMSVAGLVSIPGMMTGQVLGGSPPLQAALYQVFIFYLITTGTFASSSLMLFLSARALTDRRGRLVVAKLRTEQRIKIAEAVLVPFIKLKNYVSWRCCGGKAGTPDKKLKHDPAVKADTDVAGAEAARPPPSPQCLVQLQREQAPDSPGTLRFRTAALREGGRERGPVLLRDVDFSVCNGCVATLLGPSGCGKSTLLRALADLLPNASPEELSLEGKPASGMRGRSWRQKVRYVAVPKAPMEGSARDLAAQAARLAGVPNLQRTAEGLMLDWGMDPQLFTKPWNQLSTGQTQRLFLCIALASNPSVLLLDEPTSALDDTATAHVEASLRSFLQRGGTAVVVTHSRAQADRLGRFGGVWEVKPAEDAGEAEPFEPVVPQRWWEGQLQNSLKPPPACIPRCSAQQL</sequence>
<dbReference type="OrthoDB" id="432685at2759"/>
<evidence type="ECO:0000256" key="6">
    <source>
        <dbReference type="ARBA" id="ARBA00022989"/>
    </source>
</evidence>
<keyword evidence="4" id="KW-0547">Nucleotide-binding</keyword>
<gene>
    <name evidence="10" type="primary">STAR1</name>
    <name evidence="10" type="ORF">SNAT2548_LOCUS11405</name>
</gene>
<feature type="transmembrane region" description="Helical" evidence="8">
    <location>
        <begin position="12"/>
        <end position="29"/>
    </location>
</feature>
<accession>A0A812LNX8</accession>
<evidence type="ECO:0000256" key="1">
    <source>
        <dbReference type="ARBA" id="ARBA00004141"/>
    </source>
</evidence>
<feature type="domain" description="ABC transporter" evidence="9">
    <location>
        <begin position="343"/>
        <end position="577"/>
    </location>
</feature>
<keyword evidence="3 8" id="KW-0812">Transmembrane</keyword>
<comment type="subcellular location">
    <subcellularLocation>
        <location evidence="1">Membrane</location>
        <topology evidence="1">Multi-pass membrane protein</topology>
    </subcellularLocation>
</comment>
<dbReference type="Pfam" id="PF03649">
    <property type="entry name" value="UPF0014"/>
    <property type="match status" value="1"/>
</dbReference>
<dbReference type="GO" id="GO:0016887">
    <property type="term" value="F:ATP hydrolysis activity"/>
    <property type="evidence" value="ECO:0007669"/>
    <property type="project" value="InterPro"/>
</dbReference>
<dbReference type="PANTHER" id="PTHR30028:SF0">
    <property type="entry name" value="PROTEIN ALUMINUM SENSITIVE 3"/>
    <property type="match status" value="1"/>
</dbReference>
<dbReference type="Gene3D" id="3.40.50.300">
    <property type="entry name" value="P-loop containing nucleotide triphosphate hydrolases"/>
    <property type="match status" value="1"/>
</dbReference>
<evidence type="ECO:0000259" key="9">
    <source>
        <dbReference type="PROSITE" id="PS50893"/>
    </source>
</evidence>
<keyword evidence="11" id="KW-1185">Reference proteome</keyword>
<evidence type="ECO:0000313" key="10">
    <source>
        <dbReference type="EMBL" id="CAE7244324.1"/>
    </source>
</evidence>
<dbReference type="PROSITE" id="PS50893">
    <property type="entry name" value="ABC_TRANSPORTER_2"/>
    <property type="match status" value="1"/>
</dbReference>
<evidence type="ECO:0000256" key="3">
    <source>
        <dbReference type="ARBA" id="ARBA00022692"/>
    </source>
</evidence>
<keyword evidence="6 8" id="KW-1133">Transmembrane helix</keyword>
<evidence type="ECO:0000256" key="8">
    <source>
        <dbReference type="SAM" id="Phobius"/>
    </source>
</evidence>
<dbReference type="EMBL" id="CAJNDS010001024">
    <property type="protein sequence ID" value="CAE7244324.1"/>
    <property type="molecule type" value="Genomic_DNA"/>
</dbReference>
<organism evidence="10 11">
    <name type="scientific">Symbiodinium natans</name>
    <dbReference type="NCBI Taxonomy" id="878477"/>
    <lineage>
        <taxon>Eukaryota</taxon>
        <taxon>Sar</taxon>
        <taxon>Alveolata</taxon>
        <taxon>Dinophyceae</taxon>
        <taxon>Suessiales</taxon>
        <taxon>Symbiodiniaceae</taxon>
        <taxon>Symbiodinium</taxon>
    </lineage>
</organism>
<dbReference type="InterPro" id="IPR003439">
    <property type="entry name" value="ABC_transporter-like_ATP-bd"/>
</dbReference>
<dbReference type="Pfam" id="PF00005">
    <property type="entry name" value="ABC_tran"/>
    <property type="match status" value="1"/>
</dbReference>
<dbReference type="PANTHER" id="PTHR30028">
    <property type="entry name" value="UPF0014 INNER MEMBRANE PROTEIN YBBM-RELATED"/>
    <property type="match status" value="1"/>
</dbReference>
<comment type="similarity">
    <text evidence="2">Belongs to the UPF0014 family.</text>
</comment>
<evidence type="ECO:0000256" key="5">
    <source>
        <dbReference type="ARBA" id="ARBA00022840"/>
    </source>
</evidence>
<dbReference type="InterPro" id="IPR005226">
    <property type="entry name" value="UPF0014_fam"/>
</dbReference>
<evidence type="ECO:0000313" key="11">
    <source>
        <dbReference type="Proteomes" id="UP000604046"/>
    </source>
</evidence>
<keyword evidence="5" id="KW-0067">ATP-binding</keyword>
<dbReference type="InterPro" id="IPR003593">
    <property type="entry name" value="AAA+_ATPase"/>
</dbReference>
<proteinExistence type="inferred from homology"/>
<feature type="transmembrane region" description="Helical" evidence="8">
    <location>
        <begin position="36"/>
        <end position="55"/>
    </location>
</feature>
<dbReference type="Proteomes" id="UP000604046">
    <property type="component" value="Unassembled WGS sequence"/>
</dbReference>
<name>A0A812LNX8_9DINO</name>
<reference evidence="10" key="1">
    <citation type="submission" date="2021-02" db="EMBL/GenBank/DDBJ databases">
        <authorList>
            <person name="Dougan E. K."/>
            <person name="Rhodes N."/>
            <person name="Thang M."/>
            <person name="Chan C."/>
        </authorList>
    </citation>
    <scope>NUCLEOTIDE SEQUENCE</scope>
</reference>
<dbReference type="InterPro" id="IPR027417">
    <property type="entry name" value="P-loop_NTPase"/>
</dbReference>
<comment type="caution">
    <text evidence="10">The sequence shown here is derived from an EMBL/GenBank/DDBJ whole genome shotgun (WGS) entry which is preliminary data.</text>
</comment>
<feature type="transmembrane region" description="Helical" evidence="8">
    <location>
        <begin position="67"/>
        <end position="83"/>
    </location>
</feature>
<feature type="transmembrane region" description="Helical" evidence="8">
    <location>
        <begin position="225"/>
        <end position="247"/>
    </location>
</feature>
<feature type="transmembrane region" description="Helical" evidence="8">
    <location>
        <begin position="95"/>
        <end position="116"/>
    </location>
</feature>
<dbReference type="GO" id="GO:0005524">
    <property type="term" value="F:ATP binding"/>
    <property type="evidence" value="ECO:0007669"/>
    <property type="project" value="UniProtKB-KW"/>
</dbReference>
<dbReference type="AlphaFoldDB" id="A0A812LNX8"/>
<protein>
    <submittedName>
        <fullName evidence="10">STAR1 protein</fullName>
    </submittedName>
</protein>
<dbReference type="SUPFAM" id="SSF52540">
    <property type="entry name" value="P-loop containing nucleoside triphosphate hydrolases"/>
    <property type="match status" value="1"/>
</dbReference>
<keyword evidence="7 8" id="KW-0472">Membrane</keyword>
<evidence type="ECO:0000256" key="7">
    <source>
        <dbReference type="ARBA" id="ARBA00023136"/>
    </source>
</evidence>